<evidence type="ECO:0000259" key="4">
    <source>
        <dbReference type="PROSITE" id="PS50932"/>
    </source>
</evidence>
<reference evidence="5 6" key="1">
    <citation type="submission" date="2018-06" db="EMBL/GenBank/DDBJ databases">
        <authorList>
            <consortium name="Pathogen Informatics"/>
            <person name="Doyle S."/>
        </authorList>
    </citation>
    <scope>NUCLEOTIDE SEQUENCE [LARGE SCALE GENOMIC DNA]</scope>
    <source>
        <strain evidence="5 6">NCTC4824</strain>
    </source>
</reference>
<gene>
    <name evidence="5" type="primary">ccpA_4</name>
    <name evidence="5" type="ORF">NCTC4824_02318</name>
</gene>
<evidence type="ECO:0000313" key="5">
    <source>
        <dbReference type="EMBL" id="SQI59052.1"/>
    </source>
</evidence>
<proteinExistence type="predicted"/>
<dbReference type="CDD" id="cd06267">
    <property type="entry name" value="PBP1_LacI_sugar_binding-like"/>
    <property type="match status" value="1"/>
</dbReference>
<dbReference type="GO" id="GO:0003700">
    <property type="term" value="F:DNA-binding transcription factor activity"/>
    <property type="evidence" value="ECO:0007669"/>
    <property type="project" value="TreeGrafter"/>
</dbReference>
<dbReference type="PANTHER" id="PTHR30146">
    <property type="entry name" value="LACI-RELATED TRANSCRIPTIONAL REPRESSOR"/>
    <property type="match status" value="1"/>
</dbReference>
<dbReference type="SUPFAM" id="SSF53822">
    <property type="entry name" value="Periplasmic binding protein-like I"/>
    <property type="match status" value="1"/>
</dbReference>
<dbReference type="Pfam" id="PF13377">
    <property type="entry name" value="Peripla_BP_3"/>
    <property type="match status" value="1"/>
</dbReference>
<evidence type="ECO:0000313" key="6">
    <source>
        <dbReference type="Proteomes" id="UP000249134"/>
    </source>
</evidence>
<dbReference type="KEGG" id="blen:NCTC4824_02318"/>
<dbReference type="AlphaFoldDB" id="A0A2X4WJZ7"/>
<dbReference type="Gene3D" id="1.10.260.40">
    <property type="entry name" value="lambda repressor-like DNA-binding domains"/>
    <property type="match status" value="1"/>
</dbReference>
<dbReference type="Gene3D" id="3.40.50.2300">
    <property type="match status" value="2"/>
</dbReference>
<sequence>MGRCTRVHKVLEGISLAKRKDVAKLAGVSEATISRVFNNVGPIREETKQKVLKAAKTLNYQPNALAQSFATGKSGNIGVIIPYLPKVHLLSTHYFSGILSGIGIQLGKCQYNLLVMFQSPHEPKDYVQLFRSQKIDGCIILGAKNDEQEIKEIERLHELKLPYCLVNQTYEGYPFHSVDAKHTEGSFQAVSLLLEKGFKRIAFINGPLEYSNSMERLKGYRDAYLNVGIEPPSELVFQGNYSRTSGIQLSTEIAPLMSNIDAIFSGNDRMAIGLMQGLSKHGYHVGEDYALIGYDNSDVASMVQPQLTSVQVPLLEMGEMAAEKVLNELNGKSVVLQERLPVTLIERASIQVKKEMRK</sequence>
<dbReference type="EMBL" id="LS483476">
    <property type="protein sequence ID" value="SQI59052.1"/>
    <property type="molecule type" value="Genomic_DNA"/>
</dbReference>
<dbReference type="InterPro" id="IPR010982">
    <property type="entry name" value="Lambda_DNA-bd_dom_sf"/>
</dbReference>
<dbReference type="PANTHER" id="PTHR30146:SF109">
    <property type="entry name" value="HTH-TYPE TRANSCRIPTIONAL REGULATOR GALS"/>
    <property type="match status" value="1"/>
</dbReference>
<protein>
    <submittedName>
        <fullName evidence="5">Transcriptional regulator</fullName>
    </submittedName>
</protein>
<name>A0A2X4WJZ7_LEDLE</name>
<dbReference type="SMART" id="SM00354">
    <property type="entry name" value="HTH_LACI"/>
    <property type="match status" value="1"/>
</dbReference>
<dbReference type="Proteomes" id="UP000249134">
    <property type="component" value="Chromosome 1"/>
</dbReference>
<evidence type="ECO:0000256" key="2">
    <source>
        <dbReference type="ARBA" id="ARBA00023125"/>
    </source>
</evidence>
<organism evidence="5 6">
    <name type="scientific">Lederbergia lenta</name>
    <name type="common">Bacillus lentus</name>
    <dbReference type="NCBI Taxonomy" id="1467"/>
    <lineage>
        <taxon>Bacteria</taxon>
        <taxon>Bacillati</taxon>
        <taxon>Bacillota</taxon>
        <taxon>Bacilli</taxon>
        <taxon>Bacillales</taxon>
        <taxon>Bacillaceae</taxon>
        <taxon>Lederbergia</taxon>
    </lineage>
</organism>
<dbReference type="CDD" id="cd01392">
    <property type="entry name" value="HTH_LacI"/>
    <property type="match status" value="1"/>
</dbReference>
<keyword evidence="6" id="KW-1185">Reference proteome</keyword>
<dbReference type="InterPro" id="IPR000843">
    <property type="entry name" value="HTH_LacI"/>
</dbReference>
<keyword evidence="3" id="KW-0804">Transcription</keyword>
<dbReference type="InterPro" id="IPR046335">
    <property type="entry name" value="LacI/GalR-like_sensor"/>
</dbReference>
<dbReference type="SUPFAM" id="SSF47413">
    <property type="entry name" value="lambda repressor-like DNA-binding domains"/>
    <property type="match status" value="1"/>
</dbReference>
<feature type="domain" description="HTH lacI-type" evidence="4">
    <location>
        <begin position="17"/>
        <end position="71"/>
    </location>
</feature>
<dbReference type="PROSITE" id="PS50932">
    <property type="entry name" value="HTH_LACI_2"/>
    <property type="match status" value="1"/>
</dbReference>
<keyword evidence="2" id="KW-0238">DNA-binding</keyword>
<dbReference type="Pfam" id="PF00356">
    <property type="entry name" value="LacI"/>
    <property type="match status" value="1"/>
</dbReference>
<evidence type="ECO:0000256" key="1">
    <source>
        <dbReference type="ARBA" id="ARBA00023015"/>
    </source>
</evidence>
<dbReference type="InterPro" id="IPR028082">
    <property type="entry name" value="Peripla_BP_I"/>
</dbReference>
<accession>A0A2X4WJZ7</accession>
<dbReference type="GO" id="GO:0000976">
    <property type="term" value="F:transcription cis-regulatory region binding"/>
    <property type="evidence" value="ECO:0007669"/>
    <property type="project" value="TreeGrafter"/>
</dbReference>
<evidence type="ECO:0000256" key="3">
    <source>
        <dbReference type="ARBA" id="ARBA00023163"/>
    </source>
</evidence>
<keyword evidence="1" id="KW-0805">Transcription regulation</keyword>
<dbReference type="STRING" id="1348624.GCA_001591545_01369"/>